<protein>
    <submittedName>
        <fullName evidence="9">Membrane protein</fullName>
    </submittedName>
</protein>
<dbReference type="PANTHER" id="PTHR30353">
    <property type="entry name" value="INNER MEMBRANE PROTEIN DEDA-RELATED"/>
    <property type="match status" value="1"/>
</dbReference>
<evidence type="ECO:0000313" key="10">
    <source>
        <dbReference type="Proteomes" id="UP000605992"/>
    </source>
</evidence>
<feature type="domain" description="VTT" evidence="8">
    <location>
        <begin position="57"/>
        <end position="190"/>
    </location>
</feature>
<dbReference type="EMBL" id="BOOR01000037">
    <property type="protein sequence ID" value="GII56594.1"/>
    <property type="molecule type" value="Genomic_DNA"/>
</dbReference>
<name>A0A8J3V9K1_9ACTN</name>
<dbReference type="InterPro" id="IPR032818">
    <property type="entry name" value="DedA-like"/>
</dbReference>
<comment type="subcellular location">
    <subcellularLocation>
        <location evidence="1 7">Cell membrane</location>
        <topology evidence="1 7">Multi-pass membrane protein</topology>
    </subcellularLocation>
</comment>
<evidence type="ECO:0000313" key="9">
    <source>
        <dbReference type="EMBL" id="GII56594.1"/>
    </source>
</evidence>
<keyword evidence="10" id="KW-1185">Reference proteome</keyword>
<comment type="similarity">
    <text evidence="2 7">Belongs to the DedA family.</text>
</comment>
<dbReference type="GO" id="GO:0005886">
    <property type="term" value="C:plasma membrane"/>
    <property type="evidence" value="ECO:0007669"/>
    <property type="project" value="UniProtKB-SubCell"/>
</dbReference>
<gene>
    <name evidence="9" type="ORF">Pth03_49830</name>
</gene>
<dbReference type="Pfam" id="PF09335">
    <property type="entry name" value="VTT_dom"/>
    <property type="match status" value="1"/>
</dbReference>
<evidence type="ECO:0000256" key="2">
    <source>
        <dbReference type="ARBA" id="ARBA00010792"/>
    </source>
</evidence>
<feature type="transmembrane region" description="Helical" evidence="7">
    <location>
        <begin position="77"/>
        <end position="102"/>
    </location>
</feature>
<evidence type="ECO:0000256" key="4">
    <source>
        <dbReference type="ARBA" id="ARBA00022692"/>
    </source>
</evidence>
<evidence type="ECO:0000256" key="5">
    <source>
        <dbReference type="ARBA" id="ARBA00022989"/>
    </source>
</evidence>
<evidence type="ECO:0000256" key="3">
    <source>
        <dbReference type="ARBA" id="ARBA00022475"/>
    </source>
</evidence>
<evidence type="ECO:0000256" key="1">
    <source>
        <dbReference type="ARBA" id="ARBA00004651"/>
    </source>
</evidence>
<dbReference type="InterPro" id="IPR032816">
    <property type="entry name" value="VTT_dom"/>
</dbReference>
<dbReference type="Proteomes" id="UP000605992">
    <property type="component" value="Unassembled WGS sequence"/>
</dbReference>
<keyword evidence="5 7" id="KW-1133">Transmembrane helix</keyword>
<keyword evidence="3 7" id="KW-1003">Cell membrane</keyword>
<reference evidence="9" key="1">
    <citation type="submission" date="2021-01" db="EMBL/GenBank/DDBJ databases">
        <title>Whole genome shotgun sequence of Planotetraspora thailandica NBRC 104271.</title>
        <authorList>
            <person name="Komaki H."/>
            <person name="Tamura T."/>
        </authorList>
    </citation>
    <scope>NUCLEOTIDE SEQUENCE</scope>
    <source>
        <strain evidence="9">NBRC 104271</strain>
    </source>
</reference>
<organism evidence="9 10">
    <name type="scientific">Planotetraspora thailandica</name>
    <dbReference type="NCBI Taxonomy" id="487172"/>
    <lineage>
        <taxon>Bacteria</taxon>
        <taxon>Bacillati</taxon>
        <taxon>Actinomycetota</taxon>
        <taxon>Actinomycetes</taxon>
        <taxon>Streptosporangiales</taxon>
        <taxon>Streptosporangiaceae</taxon>
        <taxon>Planotetraspora</taxon>
    </lineage>
</organism>
<accession>A0A8J3V9K1</accession>
<feature type="transmembrane region" description="Helical" evidence="7">
    <location>
        <begin position="208"/>
        <end position="226"/>
    </location>
</feature>
<keyword evidence="6 7" id="KW-0472">Membrane</keyword>
<dbReference type="PANTHER" id="PTHR30353:SF0">
    <property type="entry name" value="TRANSMEMBRANE PROTEIN"/>
    <property type="match status" value="1"/>
</dbReference>
<evidence type="ECO:0000259" key="8">
    <source>
        <dbReference type="Pfam" id="PF09335"/>
    </source>
</evidence>
<dbReference type="AlphaFoldDB" id="A0A8J3V9K1"/>
<keyword evidence="4 7" id="KW-0812">Transmembrane</keyword>
<feature type="transmembrane region" description="Helical" evidence="7">
    <location>
        <begin position="173"/>
        <end position="196"/>
    </location>
</feature>
<evidence type="ECO:0000256" key="7">
    <source>
        <dbReference type="RuleBase" id="RU367016"/>
    </source>
</evidence>
<proteinExistence type="inferred from homology"/>
<evidence type="ECO:0000256" key="6">
    <source>
        <dbReference type="ARBA" id="ARBA00023136"/>
    </source>
</evidence>
<comment type="caution">
    <text evidence="9">The sequence shown here is derived from an EMBL/GenBank/DDBJ whole genome shotgun (WGS) entry which is preliminary data.</text>
</comment>
<sequence>MSFPCHSGAVRVSTATPAALSAAVNLLDPTSLLQAFGVAGVAATLFAETGLLVGFFLPGDSLLFLAGIAASPVARDIVGVRLSLPLLLLVAPLSAIIGAQLGHHLGARFGRRLFARPDSRLFKSAHVARAETYFDRYGPAKAVVLARFVPVVRTLLNPVAGVLQMPFGRFLRWNIVGGLLWTDAVLLAGYLAAGTLRDAVGAQNIDRYLLPVIALIVLVSLTPLFIEVLRHRRGGRTAEETESGVINGGRR</sequence>
<feature type="transmembrane region" description="Helical" evidence="7">
    <location>
        <begin position="35"/>
        <end position="57"/>
    </location>
</feature>